<evidence type="ECO:0000256" key="4">
    <source>
        <dbReference type="ARBA" id="ARBA00023125"/>
    </source>
</evidence>
<keyword evidence="4" id="KW-0238">DNA-binding</keyword>
<dbReference type="PANTHER" id="PTHR10015">
    <property type="entry name" value="HEAT SHOCK TRANSCRIPTION FACTOR"/>
    <property type="match status" value="1"/>
</dbReference>
<dbReference type="InterPro" id="IPR000232">
    <property type="entry name" value="HSF_DNA-bd"/>
</dbReference>
<dbReference type="OrthoDB" id="60033at2759"/>
<dbReference type="InterPro" id="IPR036388">
    <property type="entry name" value="WH-like_DNA-bd_sf"/>
</dbReference>
<dbReference type="GO" id="GO:0005634">
    <property type="term" value="C:nucleus"/>
    <property type="evidence" value="ECO:0007669"/>
    <property type="project" value="UniProtKB-SubCell"/>
</dbReference>
<sequence length="524" mass="59149">MHTMDNSCGNTVPAFITKLWRLVEDNHYDHLIQWNQNGRSFIIHDQSKFAKELLPLYFKHSNMASFIRQLNMYGFRKISNIENSGLRAERDDIEFSHIHFSKGNESQLEFIKRKLPIGKTGSAVGLKQEDVSGMLEDVENIKGKQGSMDGLLSTMQRENEALWREIAILRQKHHKQEQVVAKLIQFFVSLVQNRGNLGIKRKAQLMIDDMEDRQLMNKMIKRNEFEENPRSNGPLIRDVTDVDECLLNAKSPQSTTSASLSEFCEPTEHILIPEVNVLNTDSSNEELMAHSSKSIPTLHILDPLQESIKELGLAVDSSEQPIIDETSQVDNLLNSSLTTPLINPSALQNPFESQMKKTDIKPNEIKDLVVSTANDQMITPINANAFNEHIEGIDAELDWLQDQLSSGINIDTSTLLGVRTDLGFGLSDNIWLKQLFSLEDDNSANAYMSANNFPNNQIVGNEVIQFNPNPLFDDIDLDAYTANDDSRDPLLEEPLLPDLSLESEGTVSFPIETKTPLNNHKIVP</sequence>
<protein>
    <recommendedName>
        <fullName evidence="8">HSF-type DNA-binding domain-containing protein</fullName>
    </recommendedName>
</protein>
<evidence type="ECO:0000259" key="8">
    <source>
        <dbReference type="PROSITE" id="PS00434"/>
    </source>
</evidence>
<dbReference type="GO" id="GO:0043565">
    <property type="term" value="F:sequence-specific DNA binding"/>
    <property type="evidence" value="ECO:0007669"/>
    <property type="project" value="InterPro"/>
</dbReference>
<reference evidence="9" key="1">
    <citation type="submission" date="2020-11" db="EMBL/GenBank/DDBJ databases">
        <authorList>
            <person name="Tran Van P."/>
        </authorList>
    </citation>
    <scope>NUCLEOTIDE SEQUENCE</scope>
</reference>
<dbReference type="Proteomes" id="UP000759131">
    <property type="component" value="Unassembled WGS sequence"/>
</dbReference>
<dbReference type="FunFam" id="1.10.10.10:FF:000027">
    <property type="entry name" value="Heat shock transcription factor 1"/>
    <property type="match status" value="1"/>
</dbReference>
<dbReference type="Pfam" id="PF00447">
    <property type="entry name" value="HSF_DNA-bind"/>
    <property type="match status" value="1"/>
</dbReference>
<dbReference type="SMART" id="SM00415">
    <property type="entry name" value="HSF"/>
    <property type="match status" value="1"/>
</dbReference>
<dbReference type="EMBL" id="OC855005">
    <property type="protein sequence ID" value="CAD7620981.1"/>
    <property type="molecule type" value="Genomic_DNA"/>
</dbReference>
<dbReference type="GO" id="GO:0003700">
    <property type="term" value="F:DNA-binding transcription factor activity"/>
    <property type="evidence" value="ECO:0007669"/>
    <property type="project" value="InterPro"/>
</dbReference>
<evidence type="ECO:0000256" key="7">
    <source>
        <dbReference type="RuleBase" id="RU004020"/>
    </source>
</evidence>
<evidence type="ECO:0000313" key="10">
    <source>
        <dbReference type="Proteomes" id="UP000759131"/>
    </source>
</evidence>
<evidence type="ECO:0000256" key="3">
    <source>
        <dbReference type="ARBA" id="ARBA00023015"/>
    </source>
</evidence>
<comment type="similarity">
    <text evidence="2 7">Belongs to the HSF family.</text>
</comment>
<keyword evidence="3" id="KW-0805">Transcription regulation</keyword>
<evidence type="ECO:0000256" key="2">
    <source>
        <dbReference type="ARBA" id="ARBA00006403"/>
    </source>
</evidence>
<dbReference type="EMBL" id="CAJPIZ010000430">
    <property type="protein sequence ID" value="CAG2101411.1"/>
    <property type="molecule type" value="Genomic_DNA"/>
</dbReference>
<dbReference type="SUPFAM" id="SSF46785">
    <property type="entry name" value="Winged helix' DNA-binding domain"/>
    <property type="match status" value="1"/>
</dbReference>
<dbReference type="PROSITE" id="PS00434">
    <property type="entry name" value="HSF_DOMAIN"/>
    <property type="match status" value="1"/>
</dbReference>
<comment type="subcellular location">
    <subcellularLocation>
        <location evidence="1">Nucleus</location>
    </subcellularLocation>
</comment>
<dbReference type="PRINTS" id="PR00056">
    <property type="entry name" value="HSFDOMAIN"/>
</dbReference>
<evidence type="ECO:0000256" key="1">
    <source>
        <dbReference type="ARBA" id="ARBA00004123"/>
    </source>
</evidence>
<dbReference type="AlphaFoldDB" id="A0A7R9KDZ2"/>
<keyword evidence="6" id="KW-0539">Nucleus</keyword>
<keyword evidence="10" id="KW-1185">Reference proteome</keyword>
<accession>A0A7R9KDZ2</accession>
<feature type="domain" description="HSF-type DNA-binding" evidence="8">
    <location>
        <begin position="54"/>
        <end position="78"/>
    </location>
</feature>
<organism evidence="9">
    <name type="scientific">Medioppia subpectinata</name>
    <dbReference type="NCBI Taxonomy" id="1979941"/>
    <lineage>
        <taxon>Eukaryota</taxon>
        <taxon>Metazoa</taxon>
        <taxon>Ecdysozoa</taxon>
        <taxon>Arthropoda</taxon>
        <taxon>Chelicerata</taxon>
        <taxon>Arachnida</taxon>
        <taxon>Acari</taxon>
        <taxon>Acariformes</taxon>
        <taxon>Sarcoptiformes</taxon>
        <taxon>Oribatida</taxon>
        <taxon>Brachypylina</taxon>
        <taxon>Oppioidea</taxon>
        <taxon>Oppiidae</taxon>
        <taxon>Medioppia</taxon>
    </lineage>
</organism>
<evidence type="ECO:0000256" key="5">
    <source>
        <dbReference type="ARBA" id="ARBA00023163"/>
    </source>
</evidence>
<evidence type="ECO:0000313" key="9">
    <source>
        <dbReference type="EMBL" id="CAD7620981.1"/>
    </source>
</evidence>
<proteinExistence type="inferred from homology"/>
<gene>
    <name evidence="9" type="ORF">OSB1V03_LOCUS1461</name>
</gene>
<dbReference type="PANTHER" id="PTHR10015:SF427">
    <property type="entry name" value="HEAT SHOCK FACTOR PROTEIN"/>
    <property type="match status" value="1"/>
</dbReference>
<evidence type="ECO:0000256" key="6">
    <source>
        <dbReference type="ARBA" id="ARBA00023242"/>
    </source>
</evidence>
<keyword evidence="5" id="KW-0804">Transcription</keyword>
<dbReference type="Gene3D" id="1.10.10.10">
    <property type="entry name" value="Winged helix-like DNA-binding domain superfamily/Winged helix DNA-binding domain"/>
    <property type="match status" value="1"/>
</dbReference>
<dbReference type="InterPro" id="IPR036390">
    <property type="entry name" value="WH_DNA-bd_sf"/>
</dbReference>
<name>A0A7R9KDZ2_9ACAR</name>